<protein>
    <recommendedName>
        <fullName evidence="1">DUF302 domain-containing protein</fullName>
    </recommendedName>
</protein>
<dbReference type="CDD" id="cd14797">
    <property type="entry name" value="DUF302"/>
    <property type="match status" value="1"/>
</dbReference>
<dbReference type="EMBL" id="CP028136">
    <property type="protein sequence ID" value="AVR46538.1"/>
    <property type="molecule type" value="Genomic_DNA"/>
</dbReference>
<accession>A0A2R3Z8D8</accession>
<dbReference type="Gene3D" id="3.30.310.70">
    <property type="entry name" value="TT1751-like domain"/>
    <property type="match status" value="1"/>
</dbReference>
<evidence type="ECO:0000313" key="2">
    <source>
        <dbReference type="EMBL" id="AVR46538.1"/>
    </source>
</evidence>
<evidence type="ECO:0000259" key="1">
    <source>
        <dbReference type="Pfam" id="PF03625"/>
    </source>
</evidence>
<sequence length="155" mass="17503">MERKNPAKKKGMKNQNYTESQHTAFCISQRYGSQPFSEILDNIKGALKRREFDILFELNLKDYLKNHLKDMPSQVILSVCNPETAFSALSKDPQTGIFLPCSVTVKEIEQGNIKVSIEDTGITWSPSKELTQIARKTTETLKGILPEAEQPGMKL</sequence>
<dbReference type="InterPro" id="IPR005180">
    <property type="entry name" value="DUF302"/>
</dbReference>
<dbReference type="KEGG" id="grs:C7S20_15400"/>
<dbReference type="Pfam" id="PF03625">
    <property type="entry name" value="DUF302"/>
    <property type="match status" value="1"/>
</dbReference>
<dbReference type="PANTHER" id="PTHR38342">
    <property type="entry name" value="SLR5037 PROTEIN"/>
    <property type="match status" value="1"/>
</dbReference>
<dbReference type="Proteomes" id="UP000241507">
    <property type="component" value="Chromosome"/>
</dbReference>
<reference evidence="3" key="1">
    <citation type="submission" date="2018-03" db="EMBL/GenBank/DDBJ databases">
        <title>Gramella fulva sp. nov., isolated from a dry surface of tidal flat.</title>
        <authorList>
            <person name="Hwang S.H."/>
            <person name="Hwang W.M."/>
            <person name="Kang K."/>
            <person name="Ahn T.-Y."/>
        </authorList>
    </citation>
    <scope>NUCLEOTIDE SEQUENCE [LARGE SCALE GENOMIC DNA]</scope>
    <source>
        <strain evidence="3">SH35</strain>
    </source>
</reference>
<dbReference type="PANTHER" id="PTHR38342:SF1">
    <property type="entry name" value="SLR5037 PROTEIN"/>
    <property type="match status" value="1"/>
</dbReference>
<feature type="domain" description="DUF302" evidence="1">
    <location>
        <begin position="59"/>
        <end position="118"/>
    </location>
</feature>
<name>A0A2R3Z8D8_9FLAO</name>
<organism evidence="2 3">
    <name type="scientific">Christiangramia fulva</name>
    <dbReference type="NCBI Taxonomy" id="2126553"/>
    <lineage>
        <taxon>Bacteria</taxon>
        <taxon>Pseudomonadati</taxon>
        <taxon>Bacteroidota</taxon>
        <taxon>Flavobacteriia</taxon>
        <taxon>Flavobacteriales</taxon>
        <taxon>Flavobacteriaceae</taxon>
        <taxon>Christiangramia</taxon>
    </lineage>
</organism>
<keyword evidence="3" id="KW-1185">Reference proteome</keyword>
<proteinExistence type="predicted"/>
<dbReference type="AlphaFoldDB" id="A0A2R3Z8D8"/>
<gene>
    <name evidence="2" type="ORF">C7S20_15400</name>
</gene>
<evidence type="ECO:0000313" key="3">
    <source>
        <dbReference type="Proteomes" id="UP000241507"/>
    </source>
</evidence>
<dbReference type="InterPro" id="IPR035923">
    <property type="entry name" value="TT1751-like_sf"/>
</dbReference>
<dbReference type="SUPFAM" id="SSF103247">
    <property type="entry name" value="TT1751-like"/>
    <property type="match status" value="1"/>
</dbReference>